<evidence type="ECO:0000256" key="2">
    <source>
        <dbReference type="ARBA" id="ARBA00022747"/>
    </source>
</evidence>
<dbReference type="AlphaFoldDB" id="A0A2J0PML6"/>
<dbReference type="InterPro" id="IPR038333">
    <property type="entry name" value="T1MK-like_N_sf"/>
</dbReference>
<evidence type="ECO:0000313" key="3">
    <source>
        <dbReference type="EMBL" id="PJD75133.1"/>
    </source>
</evidence>
<comment type="similarity">
    <text evidence="1">Belongs to the N(4)/N(6)-methyltransferase family.</text>
</comment>
<proteinExistence type="inferred from homology"/>
<organism evidence="3">
    <name type="scientific">Enterobacter kobei</name>
    <dbReference type="NCBI Taxonomy" id="208224"/>
    <lineage>
        <taxon>Bacteria</taxon>
        <taxon>Pseudomonadati</taxon>
        <taxon>Pseudomonadota</taxon>
        <taxon>Gammaproteobacteria</taxon>
        <taxon>Enterobacterales</taxon>
        <taxon>Enterobacteriaceae</taxon>
        <taxon>Enterobacter</taxon>
        <taxon>Enterobacter cloacae complex</taxon>
    </lineage>
</organism>
<gene>
    <name evidence="3" type="ORF">B9Q37_05965</name>
</gene>
<evidence type="ECO:0000313" key="4">
    <source>
        <dbReference type="Proteomes" id="UP000230495"/>
    </source>
</evidence>
<accession>A0A2J0PML6</accession>
<evidence type="ECO:0000256" key="1">
    <source>
        <dbReference type="ARBA" id="ARBA00006594"/>
    </source>
</evidence>
<dbReference type="GO" id="GO:0009307">
    <property type="term" value="P:DNA restriction-modification system"/>
    <property type="evidence" value="ECO:0007669"/>
    <property type="project" value="UniProtKB-KW"/>
</dbReference>
<dbReference type="Gene3D" id="1.20.1260.30">
    <property type="match status" value="1"/>
</dbReference>
<keyword evidence="2" id="KW-0680">Restriction system</keyword>
<protein>
    <submittedName>
        <fullName evidence="3">Uncharacterized protein</fullName>
    </submittedName>
</protein>
<dbReference type="KEGG" id="eno:ECENHK_04725"/>
<sequence length="79" mass="9162">MEDYYTKKNIFWVPKAACWYTLKNKAMLPTCIVLWVDETTGNYVKLGSVTWLVDNPLDGIEKNTPKMNLISQFLPGTRF</sequence>
<dbReference type="Proteomes" id="UP000230495">
    <property type="component" value="Unassembled WGS sequence"/>
</dbReference>
<reference evidence="3 4" key="1">
    <citation type="journal article" date="2017" name="J. Antimicrob. Chemother.">
        <title>Characterization of the population structure, drug resistance mechanisms and plasmids of the community-associated Enterobacter cloacae complex in China.</title>
        <authorList>
            <person name="Zhou K."/>
            <person name="Yu W."/>
            <person name="Cao X."/>
            <person name="Shen P."/>
            <person name="Lu H."/>
            <person name="Luo Q."/>
            <person name="Rossen J.W.A."/>
            <person name="Xiao Y."/>
        </authorList>
    </citation>
    <scope>NUCLEOTIDE SEQUENCE [LARGE SCALE GENOMIC DNA]</scope>
    <source>
        <strain evidence="3">ECC1097</strain>
    </source>
</reference>
<comment type="caution">
    <text evidence="3">The sequence shown here is derived from an EMBL/GenBank/DDBJ whole genome shotgun (WGS) entry which is preliminary data.</text>
</comment>
<name>A0A2J0PML6_9ENTR</name>
<dbReference type="EMBL" id="NEEU01000003">
    <property type="protein sequence ID" value="PJD75133.1"/>
    <property type="molecule type" value="Genomic_DNA"/>
</dbReference>